<accession>A0A098QU65</accession>
<gene>
    <name evidence="1" type="ORF">DC28_11185</name>
</gene>
<dbReference type="eggNOG" id="ENOG502ZI1Y">
    <property type="taxonomic scope" value="Bacteria"/>
</dbReference>
<proteinExistence type="predicted"/>
<dbReference type="AlphaFoldDB" id="A0A098QU65"/>
<dbReference type="EMBL" id="JNUP01000066">
    <property type="protein sequence ID" value="KGE71365.1"/>
    <property type="molecule type" value="Genomic_DNA"/>
</dbReference>
<keyword evidence="2" id="KW-1185">Reference proteome</keyword>
<evidence type="ECO:0000313" key="2">
    <source>
        <dbReference type="Proteomes" id="UP000029692"/>
    </source>
</evidence>
<sequence length="316" mass="35166">MRSRSPGGIFIIAVLLWFVTLGHAGAQTDAYTFVFLGIHDGEGVLSPAESRVLENRLASFLIQIEQLESYDFLFPEDASQIRQGIITPTRREISSQAIPEVWNPLARGIIIGEINRISGVFYLDLQIFSRSTGRLLLSQQSEFASFQAMVSELRGTTFRLFGIEDTPSQGLTQGLAQQGNTPLFQESPTVAMIQGRWIGDTGIGTVTVNRDGTAVAGLGDDEQMQLQVRIEGGVIRVRQNEPNSPKMYMTLFPYSIATQIVQLARPMSWEFQLSMDGKRLVGNKFTSYVTVDQGVVTRVDNTYFREAVWTRPETGE</sequence>
<evidence type="ECO:0000313" key="1">
    <source>
        <dbReference type="EMBL" id="KGE71365.1"/>
    </source>
</evidence>
<dbReference type="STRING" id="1480694.DC28_11185"/>
<name>A0A098QU65_9SPIO</name>
<comment type="caution">
    <text evidence="1">The sequence shown here is derived from an EMBL/GenBank/DDBJ whole genome shotgun (WGS) entry which is preliminary data.</text>
</comment>
<dbReference type="OrthoDB" id="359463at2"/>
<organism evidence="1 2">
    <name type="scientific">Spirochaeta lutea</name>
    <dbReference type="NCBI Taxonomy" id="1480694"/>
    <lineage>
        <taxon>Bacteria</taxon>
        <taxon>Pseudomonadati</taxon>
        <taxon>Spirochaetota</taxon>
        <taxon>Spirochaetia</taxon>
        <taxon>Spirochaetales</taxon>
        <taxon>Spirochaetaceae</taxon>
        <taxon>Spirochaeta</taxon>
    </lineage>
</organism>
<dbReference type="Proteomes" id="UP000029692">
    <property type="component" value="Unassembled WGS sequence"/>
</dbReference>
<dbReference type="RefSeq" id="WP_037548551.1">
    <property type="nucleotide sequence ID" value="NZ_JNUP01000066.1"/>
</dbReference>
<reference evidence="1 2" key="1">
    <citation type="submission" date="2014-05" db="EMBL/GenBank/DDBJ databases">
        <title>De novo Genome Sequence of Spirocheata sp.</title>
        <authorList>
            <person name="Shivani Y."/>
            <person name="Subhash Y."/>
            <person name="Tushar L."/>
            <person name="Sasikala C."/>
            <person name="Ramana C.V."/>
        </authorList>
    </citation>
    <scope>NUCLEOTIDE SEQUENCE [LARGE SCALE GENOMIC DNA]</scope>
    <source>
        <strain evidence="1 2">JC230</strain>
    </source>
</reference>
<protein>
    <submittedName>
        <fullName evidence="1">Uncharacterized protein</fullName>
    </submittedName>
</protein>